<comment type="caution">
    <text evidence="1">The sequence shown here is derived from an EMBL/GenBank/DDBJ whole genome shotgun (WGS) entry which is preliminary data.</text>
</comment>
<dbReference type="Proteomes" id="UP000192578">
    <property type="component" value="Unassembled WGS sequence"/>
</dbReference>
<protein>
    <submittedName>
        <fullName evidence="1">Uncharacterized protein</fullName>
    </submittedName>
</protein>
<dbReference type="EMBL" id="MTYJ01000006">
    <property type="protein sequence ID" value="OQV24559.1"/>
    <property type="molecule type" value="Genomic_DNA"/>
</dbReference>
<proteinExistence type="predicted"/>
<dbReference type="AlphaFoldDB" id="A0A1W0XAK0"/>
<name>A0A1W0XAK0_HYPEX</name>
<evidence type="ECO:0000313" key="1">
    <source>
        <dbReference type="EMBL" id="OQV24559.1"/>
    </source>
</evidence>
<keyword evidence="2" id="KW-1185">Reference proteome</keyword>
<evidence type="ECO:0000313" key="2">
    <source>
        <dbReference type="Proteomes" id="UP000192578"/>
    </source>
</evidence>
<gene>
    <name evidence="1" type="ORF">BV898_01619</name>
</gene>
<accession>A0A1W0XAK0</accession>
<reference evidence="2" key="1">
    <citation type="submission" date="2017-01" db="EMBL/GenBank/DDBJ databases">
        <title>Comparative genomics of anhydrobiosis in the tardigrade Hypsibius dujardini.</title>
        <authorList>
            <person name="Yoshida Y."/>
            <person name="Koutsovoulos G."/>
            <person name="Laetsch D."/>
            <person name="Stevens L."/>
            <person name="Kumar S."/>
            <person name="Horikawa D."/>
            <person name="Ishino K."/>
            <person name="Komine S."/>
            <person name="Tomita M."/>
            <person name="Blaxter M."/>
            <person name="Arakawa K."/>
        </authorList>
    </citation>
    <scope>NUCLEOTIDE SEQUENCE [LARGE SCALE GENOMIC DNA]</scope>
    <source>
        <strain evidence="2">Z151</strain>
    </source>
</reference>
<sequence>MILSGLFKTSNEIPKIGEIPRGKCFVVFIPHVSNERAVSYCNSEATAQEKQGFHLTAPRLRNRFSWRIILLRFLSLFVCPKLFSDSIHTTGLLDIMTKRKKNKVSGEAAAGGKAPKWVSFISASYWNVVACLRRSTSGWRLTFRALEISLNEKRRQQANVRREIEKRIPAKIKEAQPALRIKAQEMAILRYCSDPLTSHWNCFSRFCKVWTF</sequence>
<organism evidence="1 2">
    <name type="scientific">Hypsibius exemplaris</name>
    <name type="common">Freshwater tardigrade</name>
    <dbReference type="NCBI Taxonomy" id="2072580"/>
    <lineage>
        <taxon>Eukaryota</taxon>
        <taxon>Metazoa</taxon>
        <taxon>Ecdysozoa</taxon>
        <taxon>Tardigrada</taxon>
        <taxon>Eutardigrada</taxon>
        <taxon>Parachela</taxon>
        <taxon>Hypsibioidea</taxon>
        <taxon>Hypsibiidae</taxon>
        <taxon>Hypsibius</taxon>
    </lineage>
</organism>